<proteinExistence type="predicted"/>
<reference evidence="2" key="2">
    <citation type="journal article" date="2015" name="Data Brief">
        <title>Shoot transcriptome of the giant reed, Arundo donax.</title>
        <authorList>
            <person name="Barrero R.A."/>
            <person name="Guerrero F.D."/>
            <person name="Moolhuijzen P."/>
            <person name="Goolsby J.A."/>
            <person name="Tidwell J."/>
            <person name="Bellgard S.E."/>
            <person name="Bellgard M.I."/>
        </authorList>
    </citation>
    <scope>NUCLEOTIDE SEQUENCE</scope>
    <source>
        <tissue evidence="2">Shoot tissue taken approximately 20 cm above the soil surface</tissue>
    </source>
</reference>
<reference evidence="2" key="1">
    <citation type="submission" date="2014-09" db="EMBL/GenBank/DDBJ databases">
        <authorList>
            <person name="Magalhaes I.L.F."/>
            <person name="Oliveira U."/>
            <person name="Santos F.R."/>
            <person name="Vidigal T.H.D.A."/>
            <person name="Brescovit A.D."/>
            <person name="Santos A.J."/>
        </authorList>
    </citation>
    <scope>NUCLEOTIDE SEQUENCE</scope>
    <source>
        <tissue evidence="2">Shoot tissue taken approximately 20 cm above the soil surface</tissue>
    </source>
</reference>
<name>A0A0A9DGU0_ARUDO</name>
<dbReference type="AlphaFoldDB" id="A0A0A9DGU0"/>
<dbReference type="EMBL" id="GBRH01210106">
    <property type="protein sequence ID" value="JAD87789.1"/>
    <property type="molecule type" value="Transcribed_RNA"/>
</dbReference>
<sequence>MVAGTSENTTVDGDQAEQSDITTCQNEQSSGLTVDCKSCSGWQPHGSDAQSQIIQTLDRIADGTTLGMNCGEKD</sequence>
<evidence type="ECO:0000313" key="2">
    <source>
        <dbReference type="EMBL" id="JAD87789.1"/>
    </source>
</evidence>
<evidence type="ECO:0000256" key="1">
    <source>
        <dbReference type="SAM" id="MobiDB-lite"/>
    </source>
</evidence>
<protein>
    <submittedName>
        <fullName evidence="2">Uncharacterized protein</fullName>
    </submittedName>
</protein>
<organism evidence="2">
    <name type="scientific">Arundo donax</name>
    <name type="common">Giant reed</name>
    <name type="synonym">Donax arundinaceus</name>
    <dbReference type="NCBI Taxonomy" id="35708"/>
    <lineage>
        <taxon>Eukaryota</taxon>
        <taxon>Viridiplantae</taxon>
        <taxon>Streptophyta</taxon>
        <taxon>Embryophyta</taxon>
        <taxon>Tracheophyta</taxon>
        <taxon>Spermatophyta</taxon>
        <taxon>Magnoliopsida</taxon>
        <taxon>Liliopsida</taxon>
        <taxon>Poales</taxon>
        <taxon>Poaceae</taxon>
        <taxon>PACMAD clade</taxon>
        <taxon>Arundinoideae</taxon>
        <taxon>Arundineae</taxon>
        <taxon>Arundo</taxon>
    </lineage>
</organism>
<accession>A0A0A9DGU0</accession>
<feature type="region of interest" description="Disordered" evidence="1">
    <location>
        <begin position="1"/>
        <end position="31"/>
    </location>
</feature>